<gene>
    <name evidence="2" type="ORF">THAOC_17483</name>
</gene>
<sequence length="162" mass="17302">MPTLQTDPRSGGVKKSSGVNVLPIVGETWAKIRDDSNHEVDWLIASFDGKSKTDITVVASGSGGVEGCSSSLPENCACYGGMRLSSGRFVTFYYVGEGTPIMQRGRASMFKNGETSLGSSFQTRENQLNFKTLDPVGEGVFNAMEGCDREVDMSPGLKESGI</sequence>
<organism evidence="2 3">
    <name type="scientific">Thalassiosira oceanica</name>
    <name type="common">Marine diatom</name>
    <dbReference type="NCBI Taxonomy" id="159749"/>
    <lineage>
        <taxon>Eukaryota</taxon>
        <taxon>Sar</taxon>
        <taxon>Stramenopiles</taxon>
        <taxon>Ochrophyta</taxon>
        <taxon>Bacillariophyta</taxon>
        <taxon>Coscinodiscophyceae</taxon>
        <taxon>Thalassiosirophycidae</taxon>
        <taxon>Thalassiosirales</taxon>
        <taxon>Thalassiosiraceae</taxon>
        <taxon>Thalassiosira</taxon>
    </lineage>
</organism>
<reference evidence="2 3" key="1">
    <citation type="journal article" date="2012" name="Genome Biol.">
        <title>Genome and low-iron response of an oceanic diatom adapted to chronic iron limitation.</title>
        <authorList>
            <person name="Lommer M."/>
            <person name="Specht M."/>
            <person name="Roy A.S."/>
            <person name="Kraemer L."/>
            <person name="Andreson R."/>
            <person name="Gutowska M.A."/>
            <person name="Wolf J."/>
            <person name="Bergner S.V."/>
            <person name="Schilhabel M.B."/>
            <person name="Klostermeier U.C."/>
            <person name="Beiko R.G."/>
            <person name="Rosenstiel P."/>
            <person name="Hippler M."/>
            <person name="Laroche J."/>
        </authorList>
    </citation>
    <scope>NUCLEOTIDE SEQUENCE [LARGE SCALE GENOMIC DNA]</scope>
    <source>
        <strain evidence="2 3">CCMP1005</strain>
    </source>
</reference>
<dbReference type="InterPro" id="IPR029006">
    <property type="entry name" value="ADF-H/Gelsolin-like_dom_sf"/>
</dbReference>
<evidence type="ECO:0000313" key="3">
    <source>
        <dbReference type="Proteomes" id="UP000266841"/>
    </source>
</evidence>
<dbReference type="OMA" id="LPENCAC"/>
<dbReference type="EMBL" id="AGNL01019300">
    <property type="protein sequence ID" value="EJK61933.1"/>
    <property type="molecule type" value="Genomic_DNA"/>
</dbReference>
<dbReference type="Pfam" id="PF00241">
    <property type="entry name" value="Cofilin_ADF"/>
    <property type="match status" value="1"/>
</dbReference>
<comment type="caution">
    <text evidence="2">The sequence shown here is derived from an EMBL/GenBank/DDBJ whole genome shotgun (WGS) entry which is preliminary data.</text>
</comment>
<keyword evidence="3" id="KW-1185">Reference proteome</keyword>
<dbReference type="AlphaFoldDB" id="K0S723"/>
<proteinExistence type="predicted"/>
<evidence type="ECO:0000313" key="2">
    <source>
        <dbReference type="EMBL" id="EJK61933.1"/>
    </source>
</evidence>
<evidence type="ECO:0000259" key="1">
    <source>
        <dbReference type="Pfam" id="PF00241"/>
    </source>
</evidence>
<feature type="domain" description="ADF-H" evidence="1">
    <location>
        <begin position="22"/>
        <end position="108"/>
    </location>
</feature>
<protein>
    <recommendedName>
        <fullName evidence="1">ADF-H domain-containing protein</fullName>
    </recommendedName>
</protein>
<dbReference type="Proteomes" id="UP000266841">
    <property type="component" value="Unassembled WGS sequence"/>
</dbReference>
<dbReference type="OrthoDB" id="20822at2759"/>
<dbReference type="eggNOG" id="ENOG502SCRT">
    <property type="taxonomic scope" value="Eukaryota"/>
</dbReference>
<name>K0S723_THAOC</name>
<dbReference type="InterPro" id="IPR002108">
    <property type="entry name" value="ADF-H"/>
</dbReference>
<dbReference type="SUPFAM" id="SSF55753">
    <property type="entry name" value="Actin depolymerizing proteins"/>
    <property type="match status" value="1"/>
</dbReference>
<accession>K0S723</accession>
<dbReference type="GO" id="GO:0003779">
    <property type="term" value="F:actin binding"/>
    <property type="evidence" value="ECO:0007669"/>
    <property type="project" value="InterPro"/>
</dbReference>
<dbReference type="Gene3D" id="3.40.20.10">
    <property type="entry name" value="Severin"/>
    <property type="match status" value="1"/>
</dbReference>